<dbReference type="EMBL" id="CAJNON010000061">
    <property type="protein sequence ID" value="CAF0894882.1"/>
    <property type="molecule type" value="Genomic_DNA"/>
</dbReference>
<evidence type="ECO:0000259" key="2">
    <source>
        <dbReference type="PROSITE" id="PS51186"/>
    </source>
</evidence>
<dbReference type="Proteomes" id="UP000663845">
    <property type="component" value="Unassembled WGS sequence"/>
</dbReference>
<evidence type="ECO:0000313" key="4">
    <source>
        <dbReference type="EMBL" id="CAF0906032.1"/>
    </source>
</evidence>
<feature type="region of interest" description="Disordered" evidence="1">
    <location>
        <begin position="344"/>
        <end position="365"/>
    </location>
</feature>
<dbReference type="AlphaFoldDB" id="A0A814A062"/>
<dbReference type="Proteomes" id="UP000663844">
    <property type="component" value="Unassembled WGS sequence"/>
</dbReference>
<proteinExistence type="predicted"/>
<dbReference type="EMBL" id="CAJNOG010000080">
    <property type="protein sequence ID" value="CAF0906032.1"/>
    <property type="molecule type" value="Genomic_DNA"/>
</dbReference>
<protein>
    <recommendedName>
        <fullName evidence="2">N-acetyltransferase domain-containing protein</fullName>
    </recommendedName>
</protein>
<name>A0A814A062_9BILA</name>
<evidence type="ECO:0000313" key="6">
    <source>
        <dbReference type="EMBL" id="CAF3945209.1"/>
    </source>
</evidence>
<dbReference type="Proteomes" id="UP000663891">
    <property type="component" value="Unassembled WGS sequence"/>
</dbReference>
<dbReference type="EMBL" id="CAJOAZ010002395">
    <property type="protein sequence ID" value="CAF3924835.1"/>
    <property type="molecule type" value="Genomic_DNA"/>
</dbReference>
<dbReference type="PROSITE" id="PS51186">
    <property type="entry name" value="GNAT"/>
    <property type="match status" value="1"/>
</dbReference>
<dbReference type="CDD" id="cd04301">
    <property type="entry name" value="NAT_SF"/>
    <property type="match status" value="1"/>
</dbReference>
<dbReference type="Gene3D" id="3.40.630.30">
    <property type="match status" value="1"/>
</dbReference>
<dbReference type="SUPFAM" id="SSF55729">
    <property type="entry name" value="Acyl-CoA N-acyltransferases (Nat)"/>
    <property type="match status" value="1"/>
</dbReference>
<evidence type="ECO:0000313" key="7">
    <source>
        <dbReference type="Proteomes" id="UP000663845"/>
    </source>
</evidence>
<dbReference type="InterPro" id="IPR016181">
    <property type="entry name" value="Acyl_CoA_acyltransferase"/>
</dbReference>
<evidence type="ECO:0000313" key="3">
    <source>
        <dbReference type="EMBL" id="CAF0894882.1"/>
    </source>
</evidence>
<organism evidence="4 7">
    <name type="scientific">Adineta steineri</name>
    <dbReference type="NCBI Taxonomy" id="433720"/>
    <lineage>
        <taxon>Eukaryota</taxon>
        <taxon>Metazoa</taxon>
        <taxon>Spiralia</taxon>
        <taxon>Gnathifera</taxon>
        <taxon>Rotifera</taxon>
        <taxon>Eurotatoria</taxon>
        <taxon>Bdelloidea</taxon>
        <taxon>Adinetida</taxon>
        <taxon>Adinetidae</taxon>
        <taxon>Adineta</taxon>
    </lineage>
</organism>
<dbReference type="EMBL" id="CAJOAY010002351">
    <property type="protein sequence ID" value="CAF3945209.1"/>
    <property type="molecule type" value="Genomic_DNA"/>
</dbReference>
<comment type="caution">
    <text evidence="4">The sequence shown here is derived from an EMBL/GenBank/DDBJ whole genome shotgun (WGS) entry which is preliminary data.</text>
</comment>
<sequence length="365" mass="40695">MVSLTIDQDNGTFHIQNADGNDAITICEGYFACDQLDSTTLIIITRIAVAPQDHEQLYDILSYIGKVFIESYTNKVFLRLPSTFDGQIDMNVLNFNEKVPSLMTVKKIDLKFVNDDMVPYGHEKYALISDKHIALNHSEELLTLMNVEAYWANSWTGTQMRNRIESASAIAVILDRTTNLACGFGRLFMVKENGDEEISTFGYLSDICVQSNYQRQGLGRMIVNSLIGAYLSSTINLKETDASLTLLCTNRGSGGAGVASQLYQKFGFEFINLIKNAVAVFGYAKALEPFGICDLKTLCFMSDRDVNPINALQGYKTLCSFPSRISNVFEKAFFQLKIDRETTTLSTDPTDNEQSSSSSEDEEIV</sequence>
<dbReference type="Pfam" id="PF13508">
    <property type="entry name" value="Acetyltransf_7"/>
    <property type="match status" value="1"/>
</dbReference>
<dbReference type="InterPro" id="IPR000182">
    <property type="entry name" value="GNAT_dom"/>
</dbReference>
<evidence type="ECO:0000313" key="5">
    <source>
        <dbReference type="EMBL" id="CAF3924835.1"/>
    </source>
</evidence>
<gene>
    <name evidence="4" type="ORF">JYZ213_LOCUS10816</name>
    <name evidence="6" type="ORF">OKA104_LOCUS26621</name>
    <name evidence="5" type="ORF">OXD698_LOCUS25231</name>
    <name evidence="3" type="ORF">VCS650_LOCUS8980</name>
</gene>
<accession>A0A814A062</accession>
<reference evidence="4" key="1">
    <citation type="submission" date="2021-02" db="EMBL/GenBank/DDBJ databases">
        <authorList>
            <person name="Nowell W R."/>
        </authorList>
    </citation>
    <scope>NUCLEOTIDE SEQUENCE</scope>
</reference>
<dbReference type="Proteomes" id="UP000663881">
    <property type="component" value="Unassembled WGS sequence"/>
</dbReference>
<feature type="domain" description="N-acetyltransferase" evidence="2">
    <location>
        <begin position="131"/>
        <end position="288"/>
    </location>
</feature>
<dbReference type="GO" id="GO:0016747">
    <property type="term" value="F:acyltransferase activity, transferring groups other than amino-acyl groups"/>
    <property type="evidence" value="ECO:0007669"/>
    <property type="project" value="InterPro"/>
</dbReference>
<evidence type="ECO:0000256" key="1">
    <source>
        <dbReference type="SAM" id="MobiDB-lite"/>
    </source>
</evidence>
<dbReference type="OrthoDB" id="10039976at2759"/>